<proteinExistence type="predicted"/>
<organism evidence="1 2">
    <name type="scientific">Leptospira borgpetersenii serovar Hardjo-bovis str. Sponselee</name>
    <dbReference type="NCBI Taxonomy" id="1303729"/>
    <lineage>
        <taxon>Bacteria</taxon>
        <taxon>Pseudomonadati</taxon>
        <taxon>Spirochaetota</taxon>
        <taxon>Spirochaetia</taxon>
        <taxon>Leptospirales</taxon>
        <taxon>Leptospiraceae</taxon>
        <taxon>Leptospira</taxon>
    </lineage>
</organism>
<evidence type="ECO:0000313" key="1">
    <source>
        <dbReference type="EMBL" id="EMJ79087.1"/>
    </source>
</evidence>
<dbReference type="PATRIC" id="fig|1218567.3.peg.3525"/>
<sequence length="43" mass="5329">MNPKEKGILRSKYKKRNFIVLGRFWVVWLPQKNRFLNTLKAFY</sequence>
<dbReference type="AlphaFoldDB" id="M6BHA3"/>
<evidence type="ECO:0000313" key="2">
    <source>
        <dbReference type="Proteomes" id="UP000011873"/>
    </source>
</evidence>
<reference evidence="1 2" key="1">
    <citation type="submission" date="2013-01" db="EMBL/GenBank/DDBJ databases">
        <authorList>
            <person name="Harkins D.M."/>
            <person name="Durkin A.S."/>
            <person name="Brinkac L.M."/>
            <person name="Haft D.H."/>
            <person name="Selengut J.D."/>
            <person name="Sanka R."/>
            <person name="DePew J."/>
            <person name="Purushe J."/>
            <person name="Galloway R.L."/>
            <person name="Vinetz J.M."/>
            <person name="Sutton G.G."/>
            <person name="Nierman W.C."/>
            <person name="Fouts D.E."/>
        </authorList>
    </citation>
    <scope>NUCLEOTIDE SEQUENCE [LARGE SCALE GENOMIC DNA]</scope>
    <source>
        <strain evidence="1 2">Sponselee CDC</strain>
    </source>
</reference>
<dbReference type="Proteomes" id="UP000011873">
    <property type="component" value="Unassembled WGS sequence"/>
</dbReference>
<dbReference type="EMBL" id="ANMU01000136">
    <property type="protein sequence ID" value="EMJ79087.1"/>
    <property type="molecule type" value="Genomic_DNA"/>
</dbReference>
<gene>
    <name evidence="1" type="ORF">LEP1GSC016_3542</name>
</gene>
<name>M6BHA3_LEPBO</name>
<accession>M6BHA3</accession>
<protein>
    <submittedName>
        <fullName evidence="1">Uncharacterized protein</fullName>
    </submittedName>
</protein>
<comment type="caution">
    <text evidence="1">The sequence shown here is derived from an EMBL/GenBank/DDBJ whole genome shotgun (WGS) entry which is preliminary data.</text>
</comment>